<reference evidence="3 4" key="1">
    <citation type="journal article" date="2019" name="Nat. Commun.">
        <title>Gram positive-like bacteriocins with broad spectrum anti-Bacteroidales activity encoded on mobile elements of the human gut microbiota.</title>
        <authorList>
            <person name="Bechon N."/>
            <person name="Coyne M.J.Jr."/>
            <person name="Laclare-Mceneany V."/>
            <person name="Chatzidaki-Livanis M."/>
            <person name="Ghigo J.-M."/>
            <person name="Comstock L.E."/>
        </authorList>
    </citation>
    <scope>NUCLEOTIDE SEQUENCE [LARGE SCALE GENOMIC DNA]</scope>
    <source>
        <strain evidence="3 4">CL01T12C17</strain>
    </source>
</reference>
<evidence type="ECO:0000313" key="3">
    <source>
        <dbReference type="EMBL" id="TSE46585.1"/>
    </source>
</evidence>
<evidence type="ECO:0000313" key="4">
    <source>
        <dbReference type="Proteomes" id="UP000408523"/>
    </source>
</evidence>
<dbReference type="InterPro" id="IPR008964">
    <property type="entry name" value="Invasin/intimin_cell_adhesion"/>
</dbReference>
<dbReference type="Proteomes" id="UP000408523">
    <property type="component" value="Unassembled WGS sequence"/>
</dbReference>
<dbReference type="GO" id="GO:0033918">
    <property type="term" value="F:kappa-carrageenase activity"/>
    <property type="evidence" value="ECO:0007669"/>
    <property type="project" value="UniProtKB-EC"/>
</dbReference>
<proteinExistence type="predicted"/>
<dbReference type="SMART" id="SM00635">
    <property type="entry name" value="BID_2"/>
    <property type="match status" value="1"/>
</dbReference>
<dbReference type="Pfam" id="PF02368">
    <property type="entry name" value="Big_2"/>
    <property type="match status" value="1"/>
</dbReference>
<feature type="domain" description="BIG2" evidence="2">
    <location>
        <begin position="299"/>
        <end position="376"/>
    </location>
</feature>
<keyword evidence="3" id="KW-0378">Hydrolase</keyword>
<name>A0A662ZU89_PHOVU</name>
<organism evidence="3 4">
    <name type="scientific">Phocaeicola vulgatus</name>
    <name type="common">Bacteroides vulgatus</name>
    <dbReference type="NCBI Taxonomy" id="821"/>
    <lineage>
        <taxon>Bacteria</taxon>
        <taxon>Pseudomonadati</taxon>
        <taxon>Bacteroidota</taxon>
        <taxon>Bacteroidia</taxon>
        <taxon>Bacteroidales</taxon>
        <taxon>Bacteroidaceae</taxon>
        <taxon>Phocaeicola</taxon>
    </lineage>
</organism>
<comment type="caution">
    <text evidence="3">The sequence shown here is derived from an EMBL/GenBank/DDBJ whole genome shotgun (WGS) entry which is preliminary data.</text>
</comment>
<feature type="chain" id="PRO_5025066430" evidence="1">
    <location>
        <begin position="22"/>
        <end position="483"/>
    </location>
</feature>
<evidence type="ECO:0000256" key="1">
    <source>
        <dbReference type="SAM" id="SignalP"/>
    </source>
</evidence>
<evidence type="ECO:0000259" key="2">
    <source>
        <dbReference type="SMART" id="SM00635"/>
    </source>
</evidence>
<keyword evidence="1" id="KW-0732">Signal</keyword>
<dbReference type="InterPro" id="IPR003343">
    <property type="entry name" value="Big_2"/>
</dbReference>
<dbReference type="Gene3D" id="2.60.40.1080">
    <property type="match status" value="1"/>
</dbReference>
<dbReference type="EMBL" id="RWHZ01000104">
    <property type="protein sequence ID" value="TSE46585.1"/>
    <property type="molecule type" value="Genomic_DNA"/>
</dbReference>
<dbReference type="RefSeq" id="WP_120140144.1">
    <property type="nucleotide sequence ID" value="NZ_RWHZ01000104.1"/>
</dbReference>
<sequence precursor="true">MKAFRLLATSLLVALSMGVSSCGDDELDMKPVVNLTPNESSKTDELFDEYVSDNHRITCRGYADFESTILFAGLKDKHLWFAEYEKTETKGIRFEWTDIEETDTIQKVYKGYGEYETIKLNTIFPLFHKKTTVGNIVTLRLSGYNQTIFTFNGKTKRNQLQSDHSKNKTAYSWFQESVFIGNCCYSNEGDTIYVANQPPQFDSHGMPVDTELISYEEGIKLSDSFISKYNFKEGKSMWGTHIAAPFDVPSAAKKSYTFIGSTANIWEYKCEVTFYDGAKKDFTFKINIDNGKIVTDEVKVTSISINEHSVNLKQGETFQLIATVQPDNATNKKVIWSSSNETIASVSQDGLVTVNSAGEANITVTTEDGGFSTNAIVTVTKKQDDYTSLIIGKWKMTSGNANATHVTYKNDGTFEYTSTEDNSYKEVGKYKIDGNKLYEMFSDEEDWTINDILLLNSMTLSVQELEADGVTLTGHKYSYQRVE</sequence>
<protein>
    <submittedName>
        <fullName evidence="3">Kappa-carrageenase</fullName>
        <ecNumber evidence="3">3.2.1.83</ecNumber>
    </submittedName>
</protein>
<dbReference type="EC" id="3.2.1.83" evidence="3"/>
<keyword evidence="3" id="KW-0326">Glycosidase</keyword>
<gene>
    <name evidence="3" type="primary">cgkA</name>
    <name evidence="3" type="ORF">EH214_04203</name>
</gene>
<accession>A0A662ZU89</accession>
<dbReference type="SUPFAM" id="SSF49373">
    <property type="entry name" value="Invasin/intimin cell-adhesion fragments"/>
    <property type="match status" value="1"/>
</dbReference>
<feature type="signal peptide" evidence="1">
    <location>
        <begin position="1"/>
        <end position="21"/>
    </location>
</feature>
<dbReference type="PROSITE" id="PS51257">
    <property type="entry name" value="PROKAR_LIPOPROTEIN"/>
    <property type="match status" value="1"/>
</dbReference>
<dbReference type="AlphaFoldDB" id="A0A662ZU89"/>